<sequence length="365" mass="39225">MRIAALSLLAVASQACAPLEEPRSAPVSQTTVTVDQRIELMGVIQLLSGYFLVSYLDSGYKRDAANFFAACSDHAAVKKFSALSATGFDFNNVPEAFISLSDPPELQPRFPLGDSVIASAGGEENLAGLWASARDFAQECRFEEFYASHQPEYERMLAQSRPTVVASTSSLVAYLGTPLGSTQVILGPLLHDGGFASRVDGNRGQAAAFAFIGPHALTAGSVDFGDAARLQPLVAHEFAHTVINPLTARHSSQVAATEGNFGTLRDAMRREGYGSWDQVINESIIRAITSRLTAADRGEEAANAEVAEEVKRGFVYVPALVDELRRYERNRDALSRIADFYPELLGVFKKAPAALSSSVDTNGSQ</sequence>
<keyword evidence="1" id="KW-0732">Signal</keyword>
<protein>
    <recommendedName>
        <fullName evidence="4">DUF4932 domain-containing protein</fullName>
    </recommendedName>
</protein>
<evidence type="ECO:0000313" key="2">
    <source>
        <dbReference type="EMBL" id="OYQ35087.1"/>
    </source>
</evidence>
<proteinExistence type="predicted"/>
<organism evidence="2 3">
    <name type="scientific">Sandarakinorhabdus cyanobacteriorum</name>
    <dbReference type="NCBI Taxonomy" id="1981098"/>
    <lineage>
        <taxon>Bacteria</taxon>
        <taxon>Pseudomonadati</taxon>
        <taxon>Pseudomonadota</taxon>
        <taxon>Alphaproteobacteria</taxon>
        <taxon>Sphingomonadales</taxon>
        <taxon>Sphingosinicellaceae</taxon>
        <taxon>Sandarakinorhabdus</taxon>
    </lineage>
</organism>
<evidence type="ECO:0000256" key="1">
    <source>
        <dbReference type="SAM" id="SignalP"/>
    </source>
</evidence>
<name>A0A255Z0R5_9SPHN</name>
<keyword evidence="3" id="KW-1185">Reference proteome</keyword>
<dbReference type="EMBL" id="NOXT01000062">
    <property type="protein sequence ID" value="OYQ35087.1"/>
    <property type="molecule type" value="Genomic_DNA"/>
</dbReference>
<gene>
    <name evidence="2" type="ORF">CHU93_01950</name>
</gene>
<feature type="signal peptide" evidence="1">
    <location>
        <begin position="1"/>
        <end position="17"/>
    </location>
</feature>
<evidence type="ECO:0008006" key="4">
    <source>
        <dbReference type="Google" id="ProtNLM"/>
    </source>
</evidence>
<dbReference type="OrthoDB" id="6395228at2"/>
<dbReference type="PROSITE" id="PS51257">
    <property type="entry name" value="PROKAR_LIPOPROTEIN"/>
    <property type="match status" value="1"/>
</dbReference>
<dbReference type="AlphaFoldDB" id="A0A255Z0R5"/>
<evidence type="ECO:0000313" key="3">
    <source>
        <dbReference type="Proteomes" id="UP000216991"/>
    </source>
</evidence>
<dbReference type="Pfam" id="PF16286">
    <property type="entry name" value="DUF4932"/>
    <property type="match status" value="1"/>
</dbReference>
<dbReference type="RefSeq" id="WP_094472520.1">
    <property type="nucleotide sequence ID" value="NZ_NOXT01000062.1"/>
</dbReference>
<feature type="chain" id="PRO_5012807132" description="DUF4932 domain-containing protein" evidence="1">
    <location>
        <begin position="18"/>
        <end position="365"/>
    </location>
</feature>
<accession>A0A255Z0R5</accession>
<dbReference type="InterPro" id="IPR032560">
    <property type="entry name" value="DUF4932"/>
</dbReference>
<comment type="caution">
    <text evidence="2">The sequence shown here is derived from an EMBL/GenBank/DDBJ whole genome shotgun (WGS) entry which is preliminary data.</text>
</comment>
<reference evidence="2 3" key="1">
    <citation type="submission" date="2017-07" db="EMBL/GenBank/DDBJ databases">
        <title>Sandarakinorhabdus cyanobacteriorum sp. nov., a novel bacterium isolated from cyanobacterial aggregates in a eutrophic lake.</title>
        <authorList>
            <person name="Cai H."/>
        </authorList>
    </citation>
    <scope>NUCLEOTIDE SEQUENCE [LARGE SCALE GENOMIC DNA]</scope>
    <source>
        <strain evidence="2 3">TH057</strain>
    </source>
</reference>
<dbReference type="Proteomes" id="UP000216991">
    <property type="component" value="Unassembled WGS sequence"/>
</dbReference>